<evidence type="ECO:0008006" key="4">
    <source>
        <dbReference type="Google" id="ProtNLM"/>
    </source>
</evidence>
<comment type="caution">
    <text evidence="2">The sequence shown here is derived from an EMBL/GenBank/DDBJ whole genome shotgun (WGS) entry which is preliminary data.</text>
</comment>
<evidence type="ECO:0000256" key="1">
    <source>
        <dbReference type="SAM" id="MobiDB-lite"/>
    </source>
</evidence>
<feature type="compositionally biased region" description="Low complexity" evidence="1">
    <location>
        <begin position="298"/>
        <end position="316"/>
    </location>
</feature>
<protein>
    <recommendedName>
        <fullName evidence="4">Mucin-7</fullName>
    </recommendedName>
</protein>
<feature type="region of interest" description="Disordered" evidence="1">
    <location>
        <begin position="1"/>
        <end position="513"/>
    </location>
</feature>
<evidence type="ECO:0000313" key="2">
    <source>
        <dbReference type="EMBL" id="KAJ5514589.1"/>
    </source>
</evidence>
<accession>A0A9W9Y404</accession>
<reference evidence="2" key="2">
    <citation type="journal article" date="2023" name="IMA Fungus">
        <title>Comparative genomic study of the Penicillium genus elucidates a diverse pangenome and 15 lateral gene transfer events.</title>
        <authorList>
            <person name="Petersen C."/>
            <person name="Sorensen T."/>
            <person name="Nielsen M.R."/>
            <person name="Sondergaard T.E."/>
            <person name="Sorensen J.L."/>
            <person name="Fitzpatrick D.A."/>
            <person name="Frisvad J.C."/>
            <person name="Nielsen K.L."/>
        </authorList>
    </citation>
    <scope>NUCLEOTIDE SEQUENCE</scope>
    <source>
        <strain evidence="2">IBT 29495</strain>
    </source>
</reference>
<feature type="compositionally biased region" description="Polar residues" evidence="1">
    <location>
        <begin position="239"/>
        <end position="268"/>
    </location>
</feature>
<dbReference type="AlphaFoldDB" id="A0A9W9Y404"/>
<dbReference type="EMBL" id="JAPWDS010000002">
    <property type="protein sequence ID" value="KAJ5514589.1"/>
    <property type="molecule type" value="Genomic_DNA"/>
</dbReference>
<organism evidence="2 3">
    <name type="scientific">Penicillium fimorum</name>
    <dbReference type="NCBI Taxonomy" id="1882269"/>
    <lineage>
        <taxon>Eukaryota</taxon>
        <taxon>Fungi</taxon>
        <taxon>Dikarya</taxon>
        <taxon>Ascomycota</taxon>
        <taxon>Pezizomycotina</taxon>
        <taxon>Eurotiomycetes</taxon>
        <taxon>Eurotiomycetidae</taxon>
        <taxon>Eurotiales</taxon>
        <taxon>Aspergillaceae</taxon>
        <taxon>Penicillium</taxon>
    </lineage>
</organism>
<feature type="compositionally biased region" description="Basic and acidic residues" evidence="1">
    <location>
        <begin position="380"/>
        <end position="389"/>
    </location>
</feature>
<name>A0A9W9Y404_9EURO</name>
<keyword evidence="3" id="KW-1185">Reference proteome</keyword>
<evidence type="ECO:0000313" key="3">
    <source>
        <dbReference type="Proteomes" id="UP001149954"/>
    </source>
</evidence>
<feature type="compositionally biased region" description="Polar residues" evidence="1">
    <location>
        <begin position="93"/>
        <end position="102"/>
    </location>
</feature>
<feature type="compositionally biased region" description="Basic and acidic residues" evidence="1">
    <location>
        <begin position="121"/>
        <end position="149"/>
    </location>
</feature>
<gene>
    <name evidence="2" type="ORF">N7463_004141</name>
</gene>
<reference evidence="2" key="1">
    <citation type="submission" date="2022-12" db="EMBL/GenBank/DDBJ databases">
        <authorList>
            <person name="Petersen C."/>
        </authorList>
    </citation>
    <scope>NUCLEOTIDE SEQUENCE</scope>
    <source>
        <strain evidence="2">IBT 29495</strain>
    </source>
</reference>
<sequence length="683" mass="71559">MSDNNPHHPGVRSLLAKFEGQSPISPPPPRGRSPAASDSSGTARQLSKVRASFVTVDGVVHSNPASPLRKTSGHSDSPGMFGPKINSRDAESGRQTMISPTPLSRLEHTQNATMGQIMAEGRPEEAIETKTERNQTAKEEPAAHTETEFQVRNTPPKQTEEPISTDSKSTSSDTASQKSNSSGAIKKKPSFVGSTRSAASKSGSTTAASTGAKPAAHKPTAREVAKERANSLAHKPSRVSLNPKTTARPTRGSALTQDTSKAPTTGVSSKPGMRSPPKPARVPGSMYTSTQASAAKPGSTGASSTRTNTTASTLTRKPSTLKSATGGQSRATTPSASVRRQASRPSLPAQAAHDASTKPVNEGFLARMMRPTTSSANKSHPQEKTDAKPVTRTTSVSKAPRPSIGRVSDRGVPHAKPKATALRPQSQKFQALNKEPAPQKDGAKPSQKKQESEKENIVEPTTVEPAPIAAVEQPEAVSKPVEETASPAQVEESTSEAAILSTEPTEKSIEVPEPIIEETVAEISSDPVPIEAAAEVPVQPIDSNEANAPAEAEMNAPAEALIEPIAEDAEEEAPETTTATEETAAEPVVIPTTDDEVKVSEDQQTSMSEPEVLETPKSTEVHAEAEKEDDVPVKEAIVPETLAEAAEENPTEAKSAGPAPDAQPATEIESSNVAIDIATLSLH</sequence>
<dbReference type="OrthoDB" id="3600083at2759"/>
<feature type="compositionally biased region" description="Low complexity" evidence="1">
    <location>
        <begin position="164"/>
        <end position="182"/>
    </location>
</feature>
<feature type="compositionally biased region" description="Low complexity" evidence="1">
    <location>
        <begin position="193"/>
        <end position="214"/>
    </location>
</feature>
<dbReference type="Proteomes" id="UP001149954">
    <property type="component" value="Unassembled WGS sequence"/>
</dbReference>
<proteinExistence type="predicted"/>
<feature type="region of interest" description="Disordered" evidence="1">
    <location>
        <begin position="569"/>
        <end position="683"/>
    </location>
</feature>
<feature type="compositionally biased region" description="Basic and acidic residues" evidence="1">
    <location>
        <begin position="220"/>
        <end position="229"/>
    </location>
</feature>
<feature type="compositionally biased region" description="Low complexity" evidence="1">
    <location>
        <begin position="575"/>
        <end position="587"/>
    </location>
</feature>
<feature type="compositionally biased region" description="Basic and acidic residues" evidence="1">
    <location>
        <begin position="617"/>
        <end position="633"/>
    </location>
</feature>
<feature type="compositionally biased region" description="Basic and acidic residues" evidence="1">
    <location>
        <begin position="437"/>
        <end position="457"/>
    </location>
</feature>
<feature type="compositionally biased region" description="Low complexity" evidence="1">
    <location>
        <begin position="32"/>
        <end position="41"/>
    </location>
</feature>
<feature type="compositionally biased region" description="Polar residues" evidence="1">
    <location>
        <begin position="317"/>
        <end position="344"/>
    </location>
</feature>